<proteinExistence type="inferred from homology"/>
<evidence type="ECO:0000259" key="8">
    <source>
        <dbReference type="Pfam" id="PF01494"/>
    </source>
</evidence>
<evidence type="ECO:0000256" key="6">
    <source>
        <dbReference type="ARBA" id="ARBA00023002"/>
    </source>
</evidence>
<dbReference type="AlphaFoldDB" id="A0A7V2T190"/>
<keyword evidence="4" id="KW-0285">Flavoprotein</keyword>
<evidence type="ECO:0000256" key="7">
    <source>
        <dbReference type="ARBA" id="ARBA00023033"/>
    </source>
</evidence>
<evidence type="ECO:0000256" key="2">
    <source>
        <dbReference type="ARBA" id="ARBA00004749"/>
    </source>
</evidence>
<keyword evidence="6" id="KW-0560">Oxidoreductase</keyword>
<dbReference type="PRINTS" id="PR00420">
    <property type="entry name" value="RNGMNOXGNASE"/>
</dbReference>
<dbReference type="GO" id="GO:0004497">
    <property type="term" value="F:monooxygenase activity"/>
    <property type="evidence" value="ECO:0007669"/>
    <property type="project" value="UniProtKB-KW"/>
</dbReference>
<evidence type="ECO:0000313" key="9">
    <source>
        <dbReference type="EMBL" id="HFC93254.1"/>
    </source>
</evidence>
<dbReference type="UniPathway" id="UPA00232"/>
<protein>
    <submittedName>
        <fullName evidence="9">FAD-dependent hydroxylase</fullName>
    </submittedName>
</protein>
<dbReference type="GO" id="GO:0016705">
    <property type="term" value="F:oxidoreductase activity, acting on paired donors, with incorporation or reduction of molecular oxygen"/>
    <property type="evidence" value="ECO:0007669"/>
    <property type="project" value="InterPro"/>
</dbReference>
<dbReference type="NCBIfam" id="TIGR01988">
    <property type="entry name" value="Ubi-OHases"/>
    <property type="match status" value="1"/>
</dbReference>
<feature type="domain" description="FAD-binding" evidence="8">
    <location>
        <begin position="2"/>
        <end position="341"/>
    </location>
</feature>
<dbReference type="NCBIfam" id="NF006593">
    <property type="entry name" value="PRK09126.1"/>
    <property type="match status" value="1"/>
</dbReference>
<dbReference type="InterPro" id="IPR051205">
    <property type="entry name" value="UbiH/COQ6_monooxygenase"/>
</dbReference>
<gene>
    <name evidence="9" type="ORF">ENJ51_10645</name>
</gene>
<evidence type="ECO:0000256" key="4">
    <source>
        <dbReference type="ARBA" id="ARBA00022630"/>
    </source>
</evidence>
<reference evidence="9" key="1">
    <citation type="journal article" date="2020" name="mSystems">
        <title>Genome- and Community-Level Interaction Insights into Carbon Utilization and Element Cycling Functions of Hydrothermarchaeota in Hydrothermal Sediment.</title>
        <authorList>
            <person name="Zhou Z."/>
            <person name="Liu Y."/>
            <person name="Xu W."/>
            <person name="Pan J."/>
            <person name="Luo Z.H."/>
            <person name="Li M."/>
        </authorList>
    </citation>
    <scope>NUCLEOTIDE SEQUENCE [LARGE SCALE GENOMIC DNA]</scope>
    <source>
        <strain evidence="9">HyVt-493</strain>
    </source>
</reference>
<comment type="pathway">
    <text evidence="2">Cofactor biosynthesis; ubiquinone biosynthesis.</text>
</comment>
<dbReference type="InterPro" id="IPR002938">
    <property type="entry name" value="FAD-bd"/>
</dbReference>
<dbReference type="GO" id="GO:0071949">
    <property type="term" value="F:FAD binding"/>
    <property type="evidence" value="ECO:0007669"/>
    <property type="project" value="InterPro"/>
</dbReference>
<dbReference type="GO" id="GO:0006744">
    <property type="term" value="P:ubiquinone biosynthetic process"/>
    <property type="evidence" value="ECO:0007669"/>
    <property type="project" value="UniProtKB-UniPathway"/>
</dbReference>
<comment type="caution">
    <text evidence="9">The sequence shown here is derived from an EMBL/GenBank/DDBJ whole genome shotgun (WGS) entry which is preliminary data.</text>
</comment>
<dbReference type="PANTHER" id="PTHR43876">
    <property type="entry name" value="UBIQUINONE BIOSYNTHESIS MONOOXYGENASE COQ6, MITOCHONDRIAL"/>
    <property type="match status" value="1"/>
</dbReference>
<comment type="cofactor">
    <cofactor evidence="1">
        <name>FAD</name>
        <dbReference type="ChEBI" id="CHEBI:57692"/>
    </cofactor>
</comment>
<comment type="similarity">
    <text evidence="3">Belongs to the UbiH/COQ6 family.</text>
</comment>
<dbReference type="SUPFAM" id="SSF51905">
    <property type="entry name" value="FAD/NAD(P)-binding domain"/>
    <property type="match status" value="1"/>
</dbReference>
<dbReference type="InterPro" id="IPR010971">
    <property type="entry name" value="UbiH/COQ6"/>
</dbReference>
<accession>A0A7V2T190</accession>
<keyword evidence="7" id="KW-0503">Monooxygenase</keyword>
<keyword evidence="5" id="KW-0274">FAD</keyword>
<dbReference type="Proteomes" id="UP000885750">
    <property type="component" value="Unassembled WGS sequence"/>
</dbReference>
<organism evidence="9">
    <name type="scientific">Leucothrix mucor</name>
    <dbReference type="NCBI Taxonomy" id="45248"/>
    <lineage>
        <taxon>Bacteria</taxon>
        <taxon>Pseudomonadati</taxon>
        <taxon>Pseudomonadota</taxon>
        <taxon>Gammaproteobacteria</taxon>
        <taxon>Thiotrichales</taxon>
        <taxon>Thiotrichaceae</taxon>
        <taxon>Leucothrix</taxon>
    </lineage>
</organism>
<dbReference type="Gene3D" id="3.50.50.60">
    <property type="entry name" value="FAD/NAD(P)-binding domain"/>
    <property type="match status" value="2"/>
</dbReference>
<dbReference type="Pfam" id="PF01494">
    <property type="entry name" value="FAD_binding_3"/>
    <property type="match status" value="1"/>
</dbReference>
<evidence type="ECO:0000256" key="1">
    <source>
        <dbReference type="ARBA" id="ARBA00001974"/>
    </source>
</evidence>
<evidence type="ECO:0000256" key="3">
    <source>
        <dbReference type="ARBA" id="ARBA00005349"/>
    </source>
</evidence>
<name>A0A7V2T190_LEUMU</name>
<dbReference type="InterPro" id="IPR036188">
    <property type="entry name" value="FAD/NAD-bd_sf"/>
</dbReference>
<sequence>MDYDVIIIGAGPAGLSFARSLADSKLRLLLIERSPLKNIENPAEDGREIALTHLSVKLMKQLGAWGRIEPDSISPIKKAKVLNGDSTYSLDFTLPSKALEALGYLIPNHLIRKAFYDEVATFKNIKLITDCSVTHVETNSSSGNVTLSTGETLTASLIVSSDSRFSETRRKMGISTAMQDFSRTAIVCRMEHELSHQQTAFECFHYGKTMALLPMTGNLSSVVITISNYKVDKLLKMTDEQFNHQIQQWFGNKLGKISLVGKRHSYPLIAVHADKFVSNRYAVVGDASVGMHPVTAHGFNLGLRGGDTLAGEIKKAKARGKDIASMTVLKKYERKHMRVTKLLYHGTNHIVGLFTNETRPAKIIRGAALRVANNFPPIRHLITAKLTETGNVDFLPPLPSFPPLPFKKLLPRKSM</sequence>
<evidence type="ECO:0000256" key="5">
    <source>
        <dbReference type="ARBA" id="ARBA00022827"/>
    </source>
</evidence>
<dbReference type="PANTHER" id="PTHR43876:SF25">
    <property type="entry name" value="MONOOXYGENASE NMA2164"/>
    <property type="match status" value="1"/>
</dbReference>
<dbReference type="EMBL" id="DRMS01000400">
    <property type="protein sequence ID" value="HFC93254.1"/>
    <property type="molecule type" value="Genomic_DNA"/>
</dbReference>